<evidence type="ECO:0000256" key="1">
    <source>
        <dbReference type="SAM" id="Phobius"/>
    </source>
</evidence>
<sequence>MLLFIIERYNQKRIIIHNNVGNIESAILANVLVFSKTIPVVLQLLDITSAEAPGCFNKLIIRNSLSPIKNLSGKNKKVFLITSPPRLISRLLATPLSTNVYLMTSDTLSSFTCSKYVLSSKLAVAAFTSFKKSLKLPTFTLGLKRFQRSNVTIKRITADSIVQSTILAIFCFLSFSIQLSFFLFILLFIILM</sequence>
<dbReference type="Proteomes" id="UP000076372">
    <property type="component" value="Chromosome"/>
</dbReference>
<organism evidence="2 3">
    <name type="scientific">Mycoplasmopsis bovis</name>
    <name type="common">Mycoplasma bovis</name>
    <dbReference type="NCBI Taxonomy" id="28903"/>
    <lineage>
        <taxon>Bacteria</taxon>
        <taxon>Bacillati</taxon>
        <taxon>Mycoplasmatota</taxon>
        <taxon>Mycoplasmoidales</taxon>
        <taxon>Metamycoplasmataceae</taxon>
        <taxon>Mycoplasmopsis</taxon>
    </lineage>
</organism>
<reference evidence="2 3" key="1">
    <citation type="submission" date="2014-04" db="EMBL/GenBank/DDBJ databases">
        <title>Complete genome sequence of Mycoplasma bovis attenuated strain P150.</title>
        <authorList>
            <person name="Qi J."/>
            <person name="Guo A."/>
        </authorList>
    </citation>
    <scope>NUCLEOTIDE SEQUENCE [LARGE SCALE GENOMIC DNA]</scope>
    <source>
        <strain evidence="2 3">HB0801-P150</strain>
    </source>
</reference>
<evidence type="ECO:0000313" key="2">
    <source>
        <dbReference type="EMBL" id="AMW25984.1"/>
    </source>
</evidence>
<dbReference type="AlphaFoldDB" id="A0A8D4A230"/>
<keyword evidence="1" id="KW-1133">Transmembrane helix</keyword>
<name>A0A8D4A230_MYCBV</name>
<keyword evidence="1" id="KW-0812">Transmembrane</keyword>
<keyword evidence="1" id="KW-0472">Membrane</keyword>
<accession>A0A8D4A230</accession>
<evidence type="ECO:0000313" key="3">
    <source>
        <dbReference type="Proteomes" id="UP000076372"/>
    </source>
</evidence>
<gene>
    <name evidence="2" type="ORF">BC94_0759</name>
</gene>
<feature type="transmembrane region" description="Helical" evidence="1">
    <location>
        <begin position="166"/>
        <end position="191"/>
    </location>
</feature>
<proteinExistence type="predicted"/>
<dbReference type="EMBL" id="CP007590">
    <property type="protein sequence ID" value="AMW25984.1"/>
    <property type="molecule type" value="Genomic_DNA"/>
</dbReference>
<protein>
    <submittedName>
        <fullName evidence="2">Uncharacterized protein</fullName>
    </submittedName>
</protein>